<name>A0A9N7Z0E4_PLEPL</name>
<keyword evidence="2" id="KW-1185">Reference proteome</keyword>
<dbReference type="AlphaFoldDB" id="A0A9N7Z0E4"/>
<evidence type="ECO:0000313" key="2">
    <source>
        <dbReference type="Proteomes" id="UP001153269"/>
    </source>
</evidence>
<protein>
    <submittedName>
        <fullName evidence="1">Uncharacterized protein</fullName>
    </submittedName>
</protein>
<sequence>MLNNVPADIRLSEACVRSAPTILHGEERIIDRANELCAFAWKPINVAWRAELKRGGEKERITAAQDLICRPMENSLAQMEQERSK</sequence>
<proteinExistence type="predicted"/>
<accession>A0A9N7Z0E4</accession>
<dbReference type="Proteomes" id="UP001153269">
    <property type="component" value="Unassembled WGS sequence"/>
</dbReference>
<organism evidence="1 2">
    <name type="scientific">Pleuronectes platessa</name>
    <name type="common">European plaice</name>
    <dbReference type="NCBI Taxonomy" id="8262"/>
    <lineage>
        <taxon>Eukaryota</taxon>
        <taxon>Metazoa</taxon>
        <taxon>Chordata</taxon>
        <taxon>Craniata</taxon>
        <taxon>Vertebrata</taxon>
        <taxon>Euteleostomi</taxon>
        <taxon>Actinopterygii</taxon>
        <taxon>Neopterygii</taxon>
        <taxon>Teleostei</taxon>
        <taxon>Neoteleostei</taxon>
        <taxon>Acanthomorphata</taxon>
        <taxon>Carangaria</taxon>
        <taxon>Pleuronectiformes</taxon>
        <taxon>Pleuronectoidei</taxon>
        <taxon>Pleuronectidae</taxon>
        <taxon>Pleuronectes</taxon>
    </lineage>
</organism>
<evidence type="ECO:0000313" key="1">
    <source>
        <dbReference type="EMBL" id="CAB1444327.1"/>
    </source>
</evidence>
<dbReference type="EMBL" id="CADEAL010003335">
    <property type="protein sequence ID" value="CAB1444327.1"/>
    <property type="molecule type" value="Genomic_DNA"/>
</dbReference>
<gene>
    <name evidence="1" type="ORF">PLEPLA_LOCUS32043</name>
</gene>
<reference evidence="1" key="1">
    <citation type="submission" date="2020-03" db="EMBL/GenBank/DDBJ databases">
        <authorList>
            <person name="Weist P."/>
        </authorList>
    </citation>
    <scope>NUCLEOTIDE SEQUENCE</scope>
</reference>
<comment type="caution">
    <text evidence="1">The sequence shown here is derived from an EMBL/GenBank/DDBJ whole genome shotgun (WGS) entry which is preliminary data.</text>
</comment>